<feature type="non-terminal residue" evidence="1">
    <location>
        <position position="259"/>
    </location>
</feature>
<reference evidence="1" key="1">
    <citation type="journal article" date="2015" name="Nature">
        <title>Complex archaea that bridge the gap between prokaryotes and eukaryotes.</title>
        <authorList>
            <person name="Spang A."/>
            <person name="Saw J.H."/>
            <person name="Jorgensen S.L."/>
            <person name="Zaremba-Niedzwiedzka K."/>
            <person name="Martijn J."/>
            <person name="Lind A.E."/>
            <person name="van Eijk R."/>
            <person name="Schleper C."/>
            <person name="Guy L."/>
            <person name="Ettema T.J."/>
        </authorList>
    </citation>
    <scope>NUCLEOTIDE SEQUENCE</scope>
</reference>
<name>A0A0F9PN83_9ZZZZ</name>
<dbReference type="AlphaFoldDB" id="A0A0F9PN83"/>
<gene>
    <name evidence="1" type="ORF">LCGC14_1196300</name>
</gene>
<dbReference type="EMBL" id="LAZR01006113">
    <property type="protein sequence ID" value="KKM94642.1"/>
    <property type="molecule type" value="Genomic_DNA"/>
</dbReference>
<dbReference type="SUPFAM" id="SSF140914">
    <property type="entry name" value="PriB N-terminal domain-like"/>
    <property type="match status" value="1"/>
</dbReference>
<accession>A0A0F9PN83</accession>
<protein>
    <submittedName>
        <fullName evidence="1">Uncharacterized protein</fullName>
    </submittedName>
</protein>
<sequence>MINLGQDEMAKYPFLADAGQYLKDKGFTLEQFGTDVDLKPFLEKAWNRIHDDVKLGKPFESKISSVQVDETTLQTEIFSFLLAIILLKLASARNCSYHFSMQESRRAQQFLEKDLGARERNSIDEKTFVDSTIKTKRQIASDIIKKISNTSIESPQEVSEIEDTDQWLILVSDYLPRAVQFHAKHWKLVNRYVKNGKVYLSSHEVVRTIRGELDHYIKNKLSSMPTPKMMPMFEEPVKKIIELEKEMTPKSTIISIEYP</sequence>
<evidence type="ECO:0000313" key="1">
    <source>
        <dbReference type="EMBL" id="KKM94642.1"/>
    </source>
</evidence>
<comment type="caution">
    <text evidence="1">The sequence shown here is derived from an EMBL/GenBank/DDBJ whole genome shotgun (WGS) entry which is preliminary data.</text>
</comment>
<proteinExistence type="predicted"/>
<organism evidence="1">
    <name type="scientific">marine sediment metagenome</name>
    <dbReference type="NCBI Taxonomy" id="412755"/>
    <lineage>
        <taxon>unclassified sequences</taxon>
        <taxon>metagenomes</taxon>
        <taxon>ecological metagenomes</taxon>
    </lineage>
</organism>